<evidence type="ECO:0000256" key="3">
    <source>
        <dbReference type="ARBA" id="ARBA00023163"/>
    </source>
</evidence>
<dbReference type="PANTHER" id="PTHR43537:SF5">
    <property type="entry name" value="UXU OPERON TRANSCRIPTIONAL REGULATOR"/>
    <property type="match status" value="1"/>
</dbReference>
<dbReference type="RefSeq" id="WP_345678737.1">
    <property type="nucleotide sequence ID" value="NZ_BAABHS010000024.1"/>
</dbReference>
<reference evidence="7" key="1">
    <citation type="journal article" date="2019" name="Int. J. Syst. Evol. Microbiol.">
        <title>The Global Catalogue of Microorganisms (GCM) 10K type strain sequencing project: providing services to taxonomists for standard genome sequencing and annotation.</title>
        <authorList>
            <consortium name="The Broad Institute Genomics Platform"/>
            <consortium name="The Broad Institute Genome Sequencing Center for Infectious Disease"/>
            <person name="Wu L."/>
            <person name="Ma J."/>
        </authorList>
    </citation>
    <scope>NUCLEOTIDE SEQUENCE [LARGE SCALE GENOMIC DNA]</scope>
    <source>
        <strain evidence="7">JCM 17986</strain>
    </source>
</reference>
<dbReference type="Proteomes" id="UP001500466">
    <property type="component" value="Unassembled WGS sequence"/>
</dbReference>
<keyword evidence="3" id="KW-0804">Transcription</keyword>
<dbReference type="CDD" id="cd07377">
    <property type="entry name" value="WHTH_GntR"/>
    <property type="match status" value="1"/>
</dbReference>
<evidence type="ECO:0000256" key="4">
    <source>
        <dbReference type="SAM" id="MobiDB-lite"/>
    </source>
</evidence>
<comment type="caution">
    <text evidence="6">The sequence shown here is derived from an EMBL/GenBank/DDBJ whole genome shotgun (WGS) entry which is preliminary data.</text>
</comment>
<dbReference type="SUPFAM" id="SSF48008">
    <property type="entry name" value="GntR ligand-binding domain-like"/>
    <property type="match status" value="1"/>
</dbReference>
<name>A0ABP9HXI3_9ACTN</name>
<evidence type="ECO:0000313" key="6">
    <source>
        <dbReference type="EMBL" id="GAA4981613.1"/>
    </source>
</evidence>
<dbReference type="InterPro" id="IPR036390">
    <property type="entry name" value="WH_DNA-bd_sf"/>
</dbReference>
<dbReference type="InterPro" id="IPR000524">
    <property type="entry name" value="Tscrpt_reg_HTH_GntR"/>
</dbReference>
<dbReference type="InterPro" id="IPR036388">
    <property type="entry name" value="WH-like_DNA-bd_sf"/>
</dbReference>
<accession>A0ABP9HXI3</accession>
<dbReference type="Gene3D" id="1.20.120.530">
    <property type="entry name" value="GntR ligand-binding domain-like"/>
    <property type="match status" value="1"/>
</dbReference>
<dbReference type="PROSITE" id="PS50949">
    <property type="entry name" value="HTH_GNTR"/>
    <property type="match status" value="1"/>
</dbReference>
<evidence type="ECO:0000313" key="7">
    <source>
        <dbReference type="Proteomes" id="UP001500466"/>
    </source>
</evidence>
<sequence length="252" mass="27674">MAETADQNAHATSWRAPKSSQRLAHVLAQPILSGEVGPGERLPNEQEMMARYGAGRPTVREALRLLETRGLIVLKTGPGGGPIVRRPPKASLSEALSLVLQIEGASFRDVTDARTALEPMIARRAAERISDVQLGELDASIAALRANPGDHEVFVAQNQRFHTLIAEAAQSVVLDVFVNTLHAIADGVRVGVQYSARKQAAIADAHEAVVDALRARDADRAETAMREHLAEAENYWRHRYPELMDRPVRWTY</sequence>
<gene>
    <name evidence="6" type="ORF">GCM10023205_58630</name>
</gene>
<dbReference type="SMART" id="SM00345">
    <property type="entry name" value="HTH_GNTR"/>
    <property type="match status" value="1"/>
</dbReference>
<evidence type="ECO:0000256" key="2">
    <source>
        <dbReference type="ARBA" id="ARBA00023125"/>
    </source>
</evidence>
<dbReference type="SMART" id="SM00895">
    <property type="entry name" value="FCD"/>
    <property type="match status" value="1"/>
</dbReference>
<evidence type="ECO:0000259" key="5">
    <source>
        <dbReference type="PROSITE" id="PS50949"/>
    </source>
</evidence>
<proteinExistence type="predicted"/>
<dbReference type="Pfam" id="PF00392">
    <property type="entry name" value="GntR"/>
    <property type="match status" value="1"/>
</dbReference>
<dbReference type="Pfam" id="PF07729">
    <property type="entry name" value="FCD"/>
    <property type="match status" value="1"/>
</dbReference>
<organism evidence="6 7">
    <name type="scientific">Yinghuangia aomiensis</name>
    <dbReference type="NCBI Taxonomy" id="676205"/>
    <lineage>
        <taxon>Bacteria</taxon>
        <taxon>Bacillati</taxon>
        <taxon>Actinomycetota</taxon>
        <taxon>Actinomycetes</taxon>
        <taxon>Kitasatosporales</taxon>
        <taxon>Streptomycetaceae</taxon>
        <taxon>Yinghuangia</taxon>
    </lineage>
</organism>
<feature type="domain" description="HTH gntR-type" evidence="5">
    <location>
        <begin position="17"/>
        <end position="87"/>
    </location>
</feature>
<dbReference type="PANTHER" id="PTHR43537">
    <property type="entry name" value="TRANSCRIPTIONAL REGULATOR, GNTR FAMILY"/>
    <property type="match status" value="1"/>
</dbReference>
<protein>
    <submittedName>
        <fullName evidence="6">FCD domain-containing protein</fullName>
    </submittedName>
</protein>
<dbReference type="EMBL" id="BAABHS010000024">
    <property type="protein sequence ID" value="GAA4981613.1"/>
    <property type="molecule type" value="Genomic_DNA"/>
</dbReference>
<keyword evidence="1" id="KW-0805">Transcription regulation</keyword>
<evidence type="ECO:0000256" key="1">
    <source>
        <dbReference type="ARBA" id="ARBA00023015"/>
    </source>
</evidence>
<keyword evidence="2" id="KW-0238">DNA-binding</keyword>
<dbReference type="PRINTS" id="PR00035">
    <property type="entry name" value="HTHGNTR"/>
</dbReference>
<feature type="compositionally biased region" description="Polar residues" evidence="4">
    <location>
        <begin position="1"/>
        <end position="11"/>
    </location>
</feature>
<dbReference type="InterPro" id="IPR008920">
    <property type="entry name" value="TF_FadR/GntR_C"/>
</dbReference>
<keyword evidence="7" id="KW-1185">Reference proteome</keyword>
<feature type="region of interest" description="Disordered" evidence="4">
    <location>
        <begin position="1"/>
        <end position="21"/>
    </location>
</feature>
<dbReference type="Gene3D" id="1.10.10.10">
    <property type="entry name" value="Winged helix-like DNA-binding domain superfamily/Winged helix DNA-binding domain"/>
    <property type="match status" value="1"/>
</dbReference>
<dbReference type="SUPFAM" id="SSF46785">
    <property type="entry name" value="Winged helix' DNA-binding domain"/>
    <property type="match status" value="1"/>
</dbReference>
<dbReference type="InterPro" id="IPR011711">
    <property type="entry name" value="GntR_C"/>
</dbReference>